<evidence type="ECO:0000313" key="2">
    <source>
        <dbReference type="Proteomes" id="UP000028725"/>
    </source>
</evidence>
<keyword evidence="2" id="KW-1185">Reference proteome</keyword>
<evidence type="ECO:0000313" key="1">
    <source>
        <dbReference type="EMBL" id="KFE68388.1"/>
    </source>
</evidence>
<reference evidence="1 2" key="1">
    <citation type="submission" date="2014-04" db="EMBL/GenBank/DDBJ databases">
        <title>Genome assembly of Hyalangium minutum DSM 14724.</title>
        <authorList>
            <person name="Sharma G."/>
            <person name="Subramanian S."/>
        </authorList>
    </citation>
    <scope>NUCLEOTIDE SEQUENCE [LARGE SCALE GENOMIC DNA]</scope>
    <source>
        <strain evidence="1 2">DSM 14724</strain>
    </source>
</reference>
<organism evidence="1 2">
    <name type="scientific">Hyalangium minutum</name>
    <dbReference type="NCBI Taxonomy" id="394096"/>
    <lineage>
        <taxon>Bacteria</taxon>
        <taxon>Pseudomonadati</taxon>
        <taxon>Myxococcota</taxon>
        <taxon>Myxococcia</taxon>
        <taxon>Myxococcales</taxon>
        <taxon>Cystobacterineae</taxon>
        <taxon>Archangiaceae</taxon>
        <taxon>Hyalangium</taxon>
    </lineage>
</organism>
<comment type="caution">
    <text evidence="1">The sequence shown here is derived from an EMBL/GenBank/DDBJ whole genome shotgun (WGS) entry which is preliminary data.</text>
</comment>
<dbReference type="InterPro" id="IPR021815">
    <property type="entry name" value="TsiV"/>
</dbReference>
<dbReference type="OrthoDB" id="9179973at2"/>
<name>A0A085WL25_9BACT</name>
<dbReference type="EMBL" id="JMCB01000006">
    <property type="protein sequence ID" value="KFE68388.1"/>
    <property type="molecule type" value="Genomic_DNA"/>
</dbReference>
<dbReference type="Pfam" id="PF11876">
    <property type="entry name" value="TsiV"/>
    <property type="match status" value="1"/>
</dbReference>
<protein>
    <recommendedName>
        <fullName evidence="3">DUF3396 domain-containing protein</fullName>
    </recommendedName>
</protein>
<gene>
    <name evidence="1" type="ORF">DB31_7625</name>
</gene>
<accession>A0A085WL25</accession>
<proteinExistence type="predicted"/>
<dbReference type="STRING" id="394096.DB31_7625"/>
<dbReference type="AlphaFoldDB" id="A0A085WL25"/>
<dbReference type="PATRIC" id="fig|394096.3.peg.3667"/>
<evidence type="ECO:0008006" key="3">
    <source>
        <dbReference type="Google" id="ProtNLM"/>
    </source>
</evidence>
<dbReference type="Proteomes" id="UP000028725">
    <property type="component" value="Unassembled WGS sequence"/>
</dbReference>
<dbReference type="RefSeq" id="WP_052420051.1">
    <property type="nucleotide sequence ID" value="NZ_JMCB01000006.1"/>
</dbReference>
<sequence>MSEHYPRIRIPAENGELQIREGVNICFFMQRSHPDVAPFVLRSLDTYLNAVGPHSLCWYADAQGDMQELDERAWSNLRKELLEKRGALLYLKDRPGGAGEFQFEYYGKWLEDPALAKRDLPVCAASFWLSTEYLEKHGPGRIRELALELATPLPFNSGHAGLSFNALMDDLGVSREVRRWCFRYPGLDVLQLNYLSMELGTRVRGAHWLTFLGQPVLGHLGGTAGLRTQLSSPDVTVQPLDGDRAAVTLGPWPEAGDTESGRELPPYRELARVLEPWTYRESAPLTGFTEEDTRRWERRFLG</sequence>